<feature type="compositionally biased region" description="Polar residues" evidence="1">
    <location>
        <begin position="400"/>
        <end position="409"/>
    </location>
</feature>
<evidence type="ECO:0000313" key="2">
    <source>
        <dbReference type="EMBL" id="VDD76484.1"/>
    </source>
</evidence>
<feature type="region of interest" description="Disordered" evidence="1">
    <location>
        <begin position="457"/>
        <end position="485"/>
    </location>
</feature>
<evidence type="ECO:0000313" key="3">
    <source>
        <dbReference type="Proteomes" id="UP000267029"/>
    </source>
</evidence>
<dbReference type="Proteomes" id="UP000267029">
    <property type="component" value="Unassembled WGS sequence"/>
</dbReference>
<organism evidence="2 3">
    <name type="scientific">Mesocestoides corti</name>
    <name type="common">Flatworm</name>
    <dbReference type="NCBI Taxonomy" id="53468"/>
    <lineage>
        <taxon>Eukaryota</taxon>
        <taxon>Metazoa</taxon>
        <taxon>Spiralia</taxon>
        <taxon>Lophotrochozoa</taxon>
        <taxon>Platyhelminthes</taxon>
        <taxon>Cestoda</taxon>
        <taxon>Eucestoda</taxon>
        <taxon>Cyclophyllidea</taxon>
        <taxon>Mesocestoididae</taxon>
        <taxon>Mesocestoides</taxon>
    </lineage>
</organism>
<proteinExistence type="predicted"/>
<sequence length="485" mass="53786">MRSIHFSISADISIEVYGLFSSHVYVLRLFNYLSWSTVCKMYITGVYLFAMWGGSLTLLQSTLTQSLSPLKEDRSHVLVVKELIENSKSDGLLHVIKFCKKVPGLRHLLRDVPFASTWRLFSSGGTEQVEDIHSTKMASHQSGQAVIWATEILGILALSSYTEDSLGSVQHSLGRILSKFDEVLEASSFPRTISLIRRSTAPLLSPDSRRLLPYYIANSPIPSVSTRSSRTTTTTQTADSVDWLLLGLSTSLSAEDEDEEEVDVDVEENHRQTAVCRHIFHEPLLQSQERPSSVCTAENDIDEETMTGDRDVMEAVQRSSEGSVRNGPRRAWESFPTFNHCTSDASPDTFHTMMAGQPHRRRPVSSTSDMSHSTAVSHWAVRRLQPLLQSRLLSSGSQSTTRDQVTHRTGSGDLVFPSTAVPTGNDVNLAALCKRISEIQGEAQAIARSLALVNMAPTQTSNNEQRRAKETSSNNRRHADGDTNH</sequence>
<dbReference type="OrthoDB" id="67850at2759"/>
<gene>
    <name evidence="2" type="ORF">MCOS_LOCUS2487</name>
</gene>
<name>A0A3P6GRC9_MESCO</name>
<dbReference type="EMBL" id="UXSR01000412">
    <property type="protein sequence ID" value="VDD76484.1"/>
    <property type="molecule type" value="Genomic_DNA"/>
</dbReference>
<accession>A0A3P6GRC9</accession>
<dbReference type="AlphaFoldDB" id="A0A3P6GRC9"/>
<evidence type="ECO:0000256" key="1">
    <source>
        <dbReference type="SAM" id="MobiDB-lite"/>
    </source>
</evidence>
<feature type="region of interest" description="Disordered" evidence="1">
    <location>
        <begin position="393"/>
        <end position="421"/>
    </location>
</feature>
<keyword evidence="3" id="KW-1185">Reference proteome</keyword>
<protein>
    <submittedName>
        <fullName evidence="2">Uncharacterized protein</fullName>
    </submittedName>
</protein>
<reference evidence="2 3" key="1">
    <citation type="submission" date="2018-10" db="EMBL/GenBank/DDBJ databases">
        <authorList>
            <consortium name="Pathogen Informatics"/>
        </authorList>
    </citation>
    <scope>NUCLEOTIDE SEQUENCE [LARGE SCALE GENOMIC DNA]</scope>
</reference>
<dbReference type="STRING" id="53468.A0A3P6GRC9"/>